<proteinExistence type="predicted"/>
<accession>A0A2P2MXP8</accession>
<name>A0A2P2MXP8_RHIMU</name>
<evidence type="ECO:0000313" key="1">
    <source>
        <dbReference type="EMBL" id="MBX34997.1"/>
    </source>
</evidence>
<reference evidence="1" key="1">
    <citation type="submission" date="2018-02" db="EMBL/GenBank/DDBJ databases">
        <title>Rhizophora mucronata_Transcriptome.</title>
        <authorList>
            <person name="Meera S.P."/>
            <person name="Sreeshan A."/>
            <person name="Augustine A."/>
        </authorList>
    </citation>
    <scope>NUCLEOTIDE SEQUENCE</scope>
    <source>
        <tissue evidence="1">Leaf</tissue>
    </source>
</reference>
<sequence length="12" mass="1489">MTFIISIFLYQI</sequence>
<protein>
    <submittedName>
        <fullName evidence="1">Uncharacterized protein</fullName>
    </submittedName>
</protein>
<organism evidence="1">
    <name type="scientific">Rhizophora mucronata</name>
    <name type="common">Asiatic mangrove</name>
    <dbReference type="NCBI Taxonomy" id="61149"/>
    <lineage>
        <taxon>Eukaryota</taxon>
        <taxon>Viridiplantae</taxon>
        <taxon>Streptophyta</taxon>
        <taxon>Embryophyta</taxon>
        <taxon>Tracheophyta</taxon>
        <taxon>Spermatophyta</taxon>
        <taxon>Magnoliopsida</taxon>
        <taxon>eudicotyledons</taxon>
        <taxon>Gunneridae</taxon>
        <taxon>Pentapetalae</taxon>
        <taxon>rosids</taxon>
        <taxon>fabids</taxon>
        <taxon>Malpighiales</taxon>
        <taxon>Rhizophoraceae</taxon>
        <taxon>Rhizophora</taxon>
    </lineage>
</organism>
<dbReference type="EMBL" id="GGEC01054513">
    <property type="protein sequence ID" value="MBX34997.1"/>
    <property type="molecule type" value="Transcribed_RNA"/>
</dbReference>